<dbReference type="Proteomes" id="UP000233469">
    <property type="component" value="Unassembled WGS sequence"/>
</dbReference>
<organism evidence="2 3">
    <name type="scientific">Rhizophagus irregularis</name>
    <dbReference type="NCBI Taxonomy" id="588596"/>
    <lineage>
        <taxon>Eukaryota</taxon>
        <taxon>Fungi</taxon>
        <taxon>Fungi incertae sedis</taxon>
        <taxon>Mucoromycota</taxon>
        <taxon>Glomeromycotina</taxon>
        <taxon>Glomeromycetes</taxon>
        <taxon>Glomerales</taxon>
        <taxon>Glomeraceae</taxon>
        <taxon>Rhizophagus</taxon>
    </lineage>
</organism>
<reference evidence="2 3" key="2">
    <citation type="submission" date="2017-10" db="EMBL/GenBank/DDBJ databases">
        <title>Extensive intraspecific genome diversity in a model arbuscular mycorrhizal fungus.</title>
        <authorList>
            <person name="Chen E.C.H."/>
            <person name="Morin E."/>
            <person name="Baudet D."/>
            <person name="Noel J."/>
            <person name="Ndikumana S."/>
            <person name="Charron P."/>
            <person name="St-Onge C."/>
            <person name="Giorgi J."/>
            <person name="Grigoriev I.V."/>
            <person name="Roux C."/>
            <person name="Martin F.M."/>
            <person name="Corradi N."/>
        </authorList>
    </citation>
    <scope>NUCLEOTIDE SEQUENCE [LARGE SCALE GENOMIC DNA]</scope>
    <source>
        <strain evidence="2 3">C2</strain>
    </source>
</reference>
<dbReference type="Gene3D" id="2.160.20.10">
    <property type="entry name" value="Single-stranded right-handed beta-helix, Pectin lyase-like"/>
    <property type="match status" value="1"/>
</dbReference>
<accession>A0A2N1M513</accession>
<name>A0A2N1M513_9GLOM</name>
<dbReference type="InterPro" id="IPR012334">
    <property type="entry name" value="Pectin_lyas_fold"/>
</dbReference>
<sequence length="215" mass="24032">MEKNVIANNGVTGCIIKGGVDAFLINNIIHHNKSNGIEIGTNYRGKVIMENNQIYSNKVNIVQFNDKYYNTLAKNFGVDVQQLSVPVKMINNEIGNNYSDQKNFVNFNVSSNRPGIHLFYEEVPSLYAIGNTYGFSLLKDLDISATATAEVPMMSYVNQKVKNKQLSIFLGGIGDLRNIVETVHSLTMSLKCHSENYNVNLHFTMTSIRQCSHGT</sequence>
<comment type="caution">
    <text evidence="2">The sequence shown here is derived from an EMBL/GenBank/DDBJ whole genome shotgun (WGS) entry which is preliminary data.</text>
</comment>
<dbReference type="InterPro" id="IPR011050">
    <property type="entry name" value="Pectin_lyase_fold/virulence"/>
</dbReference>
<protein>
    <recommendedName>
        <fullName evidence="1">DUF4470 domain-containing protein</fullName>
    </recommendedName>
</protein>
<dbReference type="Pfam" id="PF14737">
    <property type="entry name" value="DUF4470"/>
    <property type="match status" value="1"/>
</dbReference>
<feature type="domain" description="DUF4470" evidence="1">
    <location>
        <begin position="129"/>
        <end position="206"/>
    </location>
</feature>
<evidence type="ECO:0000259" key="1">
    <source>
        <dbReference type="Pfam" id="PF14737"/>
    </source>
</evidence>
<dbReference type="OrthoDB" id="2423701at2759"/>
<dbReference type="VEuPathDB" id="FungiDB:FUN_015488"/>
<dbReference type="SUPFAM" id="SSF51126">
    <property type="entry name" value="Pectin lyase-like"/>
    <property type="match status" value="1"/>
</dbReference>
<gene>
    <name evidence="2" type="ORF">RhiirC2_799440</name>
</gene>
<dbReference type="EMBL" id="LLXL01005221">
    <property type="protein sequence ID" value="PKK56715.1"/>
    <property type="molecule type" value="Genomic_DNA"/>
</dbReference>
<evidence type="ECO:0000313" key="3">
    <source>
        <dbReference type="Proteomes" id="UP000233469"/>
    </source>
</evidence>
<evidence type="ECO:0000313" key="2">
    <source>
        <dbReference type="EMBL" id="PKK56715.1"/>
    </source>
</evidence>
<reference evidence="2 3" key="1">
    <citation type="submission" date="2016-04" db="EMBL/GenBank/DDBJ databases">
        <title>Genome analyses suggest a sexual origin of heterokaryosis in a supposedly ancient asexual fungus.</title>
        <authorList>
            <person name="Ropars J."/>
            <person name="Sedzielewska K."/>
            <person name="Noel J."/>
            <person name="Charron P."/>
            <person name="Farinelli L."/>
            <person name="Marton T."/>
            <person name="Kruger M."/>
            <person name="Pelin A."/>
            <person name="Brachmann A."/>
            <person name="Corradi N."/>
        </authorList>
    </citation>
    <scope>NUCLEOTIDE SEQUENCE [LARGE SCALE GENOMIC DNA]</scope>
    <source>
        <strain evidence="2 3">C2</strain>
    </source>
</reference>
<proteinExistence type="predicted"/>
<dbReference type="InterPro" id="IPR027974">
    <property type="entry name" value="DUF4470"/>
</dbReference>
<dbReference type="AlphaFoldDB" id="A0A2N1M513"/>